<evidence type="ECO:0000313" key="4">
    <source>
        <dbReference type="Proteomes" id="UP000734854"/>
    </source>
</evidence>
<dbReference type="PANTHER" id="PTHR33697">
    <property type="entry name" value="T17B22.17 PROTEIN-RELATED"/>
    <property type="match status" value="1"/>
</dbReference>
<dbReference type="CDD" id="cd05162">
    <property type="entry name" value="PWWP"/>
    <property type="match status" value="1"/>
</dbReference>
<feature type="region of interest" description="Disordered" evidence="1">
    <location>
        <begin position="250"/>
        <end position="269"/>
    </location>
</feature>
<comment type="caution">
    <text evidence="3">The sequence shown here is derived from an EMBL/GenBank/DDBJ whole genome shotgun (WGS) entry which is preliminary data.</text>
</comment>
<dbReference type="AlphaFoldDB" id="A0A8J5LE76"/>
<organism evidence="3 4">
    <name type="scientific">Zingiber officinale</name>
    <name type="common">Ginger</name>
    <name type="synonym">Amomum zingiber</name>
    <dbReference type="NCBI Taxonomy" id="94328"/>
    <lineage>
        <taxon>Eukaryota</taxon>
        <taxon>Viridiplantae</taxon>
        <taxon>Streptophyta</taxon>
        <taxon>Embryophyta</taxon>
        <taxon>Tracheophyta</taxon>
        <taxon>Spermatophyta</taxon>
        <taxon>Magnoliopsida</taxon>
        <taxon>Liliopsida</taxon>
        <taxon>Zingiberales</taxon>
        <taxon>Zingiberaceae</taxon>
        <taxon>Zingiber</taxon>
    </lineage>
</organism>
<protein>
    <recommendedName>
        <fullName evidence="2">PWWP domain-containing protein</fullName>
    </recommendedName>
</protein>
<evidence type="ECO:0000259" key="2">
    <source>
        <dbReference type="PROSITE" id="PS50812"/>
    </source>
</evidence>
<evidence type="ECO:0000313" key="3">
    <source>
        <dbReference type="EMBL" id="KAG6514894.1"/>
    </source>
</evidence>
<evidence type="ECO:0000256" key="1">
    <source>
        <dbReference type="SAM" id="MobiDB-lite"/>
    </source>
</evidence>
<dbReference type="Proteomes" id="UP000734854">
    <property type="component" value="Unassembled WGS sequence"/>
</dbReference>
<sequence>MSVSSMLQEPVLVIKIHPLSYEQTQASDTGRRAILSFVYSARWNFHRFAGVLAMSSKKDGELSCSNVSAGGLVWVRRPNGSWWPGRVVGLDELEAKCVVPPRSGTPIKLLGREDGSMDWYNLAKSARIKAFRCGEFDECIEKVMISGVHSKKRSTSTGKYIRREDAIRHALEIEKPHVLAGNQNGSGNNDSLSLRKMIYDFPKRMKMYKLDKQPSQITRKVDVLEEDSAREVAQPLISCQQKKKLIYTDSKLKEKKRRKTPNDSEENGGIKRMRDLQDIGLGIASNRKSNVHVNNWCSTELLPASHHVVSLSESNISDFCSSSSIKRRKYSVSSLKRKQSHVTQDHENTKIRNCQRSLSKKSKVTKVILPSYGYFGGSFQGQQPSLYELTTNKLKESPSASKASDVPVIISPHYSASSNETPLNPCENIHKMDSTKFDSEVKDFELASMLEVIDNECSNALIDIPLVVRDYLREVRLTLLSDGVPDLSITIEDLPSKDLECDAAENQHGMSSQGNLVSHYTEGLGESSFTGNAYQVNNIRKKTQKKTLQQYLNGKKNLNGLRFNKNANSKGCINRADQSSNSLKDKVQESSVGFHCTLESQSLTFDPCGQSVKDDSISEAEGIAQDQISGPPLSGNVSYSQSGVVANNGSTHSRNQDRFSKICFQVSTLPRQLFPEDKLSLTDHAKYKVLRKLKYTGLDSHLFDVEVTVKSHYYGSYVPLISLTSKLNIKEIVGHPIPIEVVKDGFTDTFLTKKLACSPENKSNAFVNSQPGRKHNHTNVTSLKMKYSESKKSRLSSRKIRRLSSISVDGKRGVERKMVAKRLAGSTIACVPIRLVFSRITEALSCSSLLTSIS</sequence>
<dbReference type="PROSITE" id="PS50812">
    <property type="entry name" value="PWWP"/>
    <property type="match status" value="1"/>
</dbReference>
<dbReference type="InterPro" id="IPR000313">
    <property type="entry name" value="PWWP_dom"/>
</dbReference>
<gene>
    <name evidence="3" type="ORF">ZIOFF_025269</name>
</gene>
<accession>A0A8J5LE76</accession>
<dbReference type="InterPro" id="IPR044679">
    <property type="entry name" value="PWWP2-like"/>
</dbReference>
<proteinExistence type="predicted"/>
<dbReference type="Gene3D" id="2.30.30.140">
    <property type="match status" value="1"/>
</dbReference>
<dbReference type="Pfam" id="PF00855">
    <property type="entry name" value="PWWP"/>
    <property type="match status" value="1"/>
</dbReference>
<dbReference type="EMBL" id="JACMSC010000007">
    <property type="protein sequence ID" value="KAG6514894.1"/>
    <property type="molecule type" value="Genomic_DNA"/>
</dbReference>
<keyword evidence="4" id="KW-1185">Reference proteome</keyword>
<dbReference type="PANTHER" id="PTHR33697:SF1">
    <property type="entry name" value="TUDOR_PWWP_MBT SUPERFAMILY PROTEIN"/>
    <property type="match status" value="1"/>
</dbReference>
<feature type="domain" description="PWWP" evidence="2">
    <location>
        <begin position="69"/>
        <end position="131"/>
    </location>
</feature>
<name>A0A8J5LE76_ZINOF</name>
<reference evidence="3 4" key="1">
    <citation type="submission" date="2020-08" db="EMBL/GenBank/DDBJ databases">
        <title>Plant Genome Project.</title>
        <authorList>
            <person name="Zhang R.-G."/>
        </authorList>
    </citation>
    <scope>NUCLEOTIDE SEQUENCE [LARGE SCALE GENOMIC DNA]</scope>
    <source>
        <tissue evidence="3">Rhizome</tissue>
    </source>
</reference>
<dbReference type="SUPFAM" id="SSF63748">
    <property type="entry name" value="Tudor/PWWP/MBT"/>
    <property type="match status" value="1"/>
</dbReference>